<dbReference type="PANTHER" id="PTHR10434">
    <property type="entry name" value="1-ACYL-SN-GLYCEROL-3-PHOSPHATE ACYLTRANSFERASE"/>
    <property type="match status" value="1"/>
</dbReference>
<dbReference type="SUPFAM" id="SSF69593">
    <property type="entry name" value="Glycerol-3-phosphate (1)-acyltransferase"/>
    <property type="match status" value="1"/>
</dbReference>
<dbReference type="RefSeq" id="WP_066467440.1">
    <property type="nucleotide sequence ID" value="NZ_CBCRUZ010000002.1"/>
</dbReference>
<proteinExistence type="predicted"/>
<name>A0ABX8SAL9_9ACTN</name>
<sequence length="282" mass="29781">MTTAHAWLPTSPCATSCVDDGPSRVGVVRTGVRLVGLAALVTAFPALQLIPGRGRRVGAQRRLARAGLRRCGIELRLIDARDASSPGPVFAAPDTGVLVIAAHVGWTDVLVLAAVQPIGFVARADLVDWPVLGRLARAARVVPVDRSDLRRLPTAVAQVTDLLRRGEPMAVFPEGTTWCGRASGRLRPAFFQAAVDAAVPVQPIRLRYLDPAGAVATTAGFVGTESFAGSLLRLARSSGLTAEVVLLPTLTPDRHRRELARAGQRAVHGTMASSAKRRLVPA</sequence>
<dbReference type="Pfam" id="PF01553">
    <property type="entry name" value="Acyltransferase"/>
    <property type="match status" value="1"/>
</dbReference>
<dbReference type="Proteomes" id="UP000887023">
    <property type="component" value="Chromosome"/>
</dbReference>
<evidence type="ECO:0000259" key="7">
    <source>
        <dbReference type="SMART" id="SM00563"/>
    </source>
</evidence>
<gene>
    <name evidence="8" type="ORF">KV203_12575</name>
</gene>
<evidence type="ECO:0000256" key="4">
    <source>
        <dbReference type="ARBA" id="ARBA00023098"/>
    </source>
</evidence>
<evidence type="ECO:0000256" key="6">
    <source>
        <dbReference type="SAM" id="MobiDB-lite"/>
    </source>
</evidence>
<accession>A0ABX8SAL9</accession>
<feature type="domain" description="Phospholipid/glycerol acyltransferase" evidence="7">
    <location>
        <begin position="97"/>
        <end position="209"/>
    </location>
</feature>
<comment type="pathway">
    <text evidence="1">Lipid metabolism.</text>
</comment>
<feature type="region of interest" description="Disordered" evidence="6">
    <location>
        <begin position="262"/>
        <end position="282"/>
    </location>
</feature>
<keyword evidence="5 8" id="KW-0012">Acyltransferase</keyword>
<keyword evidence="2" id="KW-0444">Lipid biosynthesis</keyword>
<keyword evidence="9" id="KW-1185">Reference proteome</keyword>
<keyword evidence="4" id="KW-0443">Lipid metabolism</keyword>
<evidence type="ECO:0000313" key="9">
    <source>
        <dbReference type="Proteomes" id="UP000887023"/>
    </source>
</evidence>
<dbReference type="InterPro" id="IPR002123">
    <property type="entry name" value="Plipid/glycerol_acylTrfase"/>
</dbReference>
<protein>
    <submittedName>
        <fullName evidence="8">1-acyl-sn-glycerol-3-phosphate acyltransferase</fullName>
    </submittedName>
</protein>
<reference evidence="8" key="1">
    <citation type="submission" date="2021-07" db="EMBL/GenBank/DDBJ databases">
        <title>Candidatus Kaistella beijingensis sp. nov. isolated from a municipal wastewater treatment plant is involved in sludge foaming.</title>
        <authorList>
            <person name="Song Y."/>
            <person name="Liu S.-J."/>
        </authorList>
    </citation>
    <scope>NUCLEOTIDE SEQUENCE</scope>
    <source>
        <strain evidence="8">DSM 43998</strain>
    </source>
</reference>
<dbReference type="SMART" id="SM00563">
    <property type="entry name" value="PlsC"/>
    <property type="match status" value="1"/>
</dbReference>
<evidence type="ECO:0000256" key="5">
    <source>
        <dbReference type="ARBA" id="ARBA00023315"/>
    </source>
</evidence>
<keyword evidence="3" id="KW-0808">Transferase</keyword>
<dbReference type="GO" id="GO:0016746">
    <property type="term" value="F:acyltransferase activity"/>
    <property type="evidence" value="ECO:0007669"/>
    <property type="project" value="UniProtKB-KW"/>
</dbReference>
<evidence type="ECO:0000256" key="3">
    <source>
        <dbReference type="ARBA" id="ARBA00022679"/>
    </source>
</evidence>
<evidence type="ECO:0000256" key="2">
    <source>
        <dbReference type="ARBA" id="ARBA00022516"/>
    </source>
</evidence>
<dbReference type="EMBL" id="CP079105">
    <property type="protein sequence ID" value="QXQ12766.1"/>
    <property type="molecule type" value="Genomic_DNA"/>
</dbReference>
<dbReference type="CDD" id="cd07989">
    <property type="entry name" value="LPLAT_AGPAT-like"/>
    <property type="match status" value="1"/>
</dbReference>
<organism evidence="8 9">
    <name type="scientific">Skermania pinensis</name>
    <dbReference type="NCBI Taxonomy" id="39122"/>
    <lineage>
        <taxon>Bacteria</taxon>
        <taxon>Bacillati</taxon>
        <taxon>Actinomycetota</taxon>
        <taxon>Actinomycetes</taxon>
        <taxon>Mycobacteriales</taxon>
        <taxon>Gordoniaceae</taxon>
        <taxon>Skermania</taxon>
    </lineage>
</organism>
<evidence type="ECO:0000313" key="8">
    <source>
        <dbReference type="EMBL" id="QXQ12766.1"/>
    </source>
</evidence>
<dbReference type="PANTHER" id="PTHR10434:SF64">
    <property type="entry name" value="1-ACYL-SN-GLYCEROL-3-PHOSPHATE ACYLTRANSFERASE-RELATED"/>
    <property type="match status" value="1"/>
</dbReference>
<evidence type="ECO:0000256" key="1">
    <source>
        <dbReference type="ARBA" id="ARBA00005189"/>
    </source>
</evidence>